<gene>
    <name evidence="6" type="ORF">SAMN02745220_05144</name>
</gene>
<evidence type="ECO:0000256" key="2">
    <source>
        <dbReference type="PIRSR" id="PIRSR006232-1"/>
    </source>
</evidence>
<dbReference type="PANTHER" id="PTHR43212:SF3">
    <property type="entry name" value="QUERCETIN 2,3-DIOXYGENASE"/>
    <property type="match status" value="1"/>
</dbReference>
<evidence type="ECO:0000259" key="4">
    <source>
        <dbReference type="Pfam" id="PF02678"/>
    </source>
</evidence>
<keyword evidence="2" id="KW-0479">Metal-binding</keyword>
<dbReference type="OrthoDB" id="9780903at2"/>
<name>A0A1M7YLK0_9BACT</name>
<dbReference type="InterPro" id="IPR014710">
    <property type="entry name" value="RmlC-like_jellyroll"/>
</dbReference>
<dbReference type="InterPro" id="IPR011051">
    <property type="entry name" value="RmlC_Cupin_sf"/>
</dbReference>
<dbReference type="Pfam" id="PF02678">
    <property type="entry name" value="Pirin"/>
    <property type="match status" value="1"/>
</dbReference>
<dbReference type="STRING" id="1121416.SAMN02745220_05144"/>
<dbReference type="EMBL" id="FRFE01000057">
    <property type="protein sequence ID" value="SHO53478.1"/>
    <property type="molecule type" value="Genomic_DNA"/>
</dbReference>
<accession>A0A1M7YLK0</accession>
<feature type="binding site" evidence="2">
    <location>
        <position position="60"/>
    </location>
    <ligand>
        <name>Fe cation</name>
        <dbReference type="ChEBI" id="CHEBI:24875"/>
    </ligand>
</feature>
<keyword evidence="7" id="KW-1185">Reference proteome</keyword>
<dbReference type="Gene3D" id="2.60.120.10">
    <property type="entry name" value="Jelly Rolls"/>
    <property type="match status" value="2"/>
</dbReference>
<dbReference type="Proteomes" id="UP000184603">
    <property type="component" value="Unassembled WGS sequence"/>
</dbReference>
<evidence type="ECO:0008006" key="8">
    <source>
        <dbReference type="Google" id="ProtNLM"/>
    </source>
</evidence>
<dbReference type="PANTHER" id="PTHR43212">
    <property type="entry name" value="QUERCETIN 2,3-DIOXYGENASE"/>
    <property type="match status" value="1"/>
</dbReference>
<evidence type="ECO:0000256" key="3">
    <source>
        <dbReference type="RuleBase" id="RU003457"/>
    </source>
</evidence>
<dbReference type="PIRSF" id="PIRSF006232">
    <property type="entry name" value="Pirin"/>
    <property type="match status" value="1"/>
</dbReference>
<feature type="binding site" evidence="2">
    <location>
        <position position="104"/>
    </location>
    <ligand>
        <name>Fe cation</name>
        <dbReference type="ChEBI" id="CHEBI:24875"/>
    </ligand>
</feature>
<dbReference type="InterPro" id="IPR012093">
    <property type="entry name" value="Pirin"/>
</dbReference>
<evidence type="ECO:0000313" key="7">
    <source>
        <dbReference type="Proteomes" id="UP000184603"/>
    </source>
</evidence>
<dbReference type="GO" id="GO:0046872">
    <property type="term" value="F:metal ion binding"/>
    <property type="evidence" value="ECO:0007669"/>
    <property type="project" value="UniProtKB-KW"/>
</dbReference>
<evidence type="ECO:0000259" key="5">
    <source>
        <dbReference type="Pfam" id="PF17954"/>
    </source>
</evidence>
<feature type="binding site" evidence="2">
    <location>
        <position position="58"/>
    </location>
    <ligand>
        <name>Fe cation</name>
        <dbReference type="ChEBI" id="CHEBI:24875"/>
    </ligand>
</feature>
<feature type="domain" description="Pirin N-terminal" evidence="4">
    <location>
        <begin position="10"/>
        <end position="120"/>
    </location>
</feature>
<keyword evidence="2" id="KW-0408">Iron</keyword>
<proteinExistence type="inferred from homology"/>
<feature type="binding site" evidence="2">
    <location>
        <position position="102"/>
    </location>
    <ligand>
        <name>Fe cation</name>
        <dbReference type="ChEBI" id="CHEBI:24875"/>
    </ligand>
</feature>
<evidence type="ECO:0000256" key="1">
    <source>
        <dbReference type="ARBA" id="ARBA00008416"/>
    </source>
</evidence>
<dbReference type="Pfam" id="PF17954">
    <property type="entry name" value="Pirin_C_2"/>
    <property type="match status" value="1"/>
</dbReference>
<dbReference type="InterPro" id="IPR003829">
    <property type="entry name" value="Pirin_N_dom"/>
</dbReference>
<feature type="domain" description="Quercetin 2,3-dioxygenase C-terminal cupin" evidence="5">
    <location>
        <begin position="147"/>
        <end position="233"/>
    </location>
</feature>
<evidence type="ECO:0000313" key="6">
    <source>
        <dbReference type="EMBL" id="SHO53478.1"/>
    </source>
</evidence>
<comment type="similarity">
    <text evidence="1 3">Belongs to the pirin family.</text>
</comment>
<dbReference type="SUPFAM" id="SSF51182">
    <property type="entry name" value="RmlC-like cupins"/>
    <property type="match status" value="1"/>
</dbReference>
<dbReference type="InterPro" id="IPR041602">
    <property type="entry name" value="Quercetinase_C"/>
</dbReference>
<protein>
    <recommendedName>
        <fullName evidence="8">Pirin family protein</fullName>
    </recommendedName>
</protein>
<dbReference type="CDD" id="cd02910">
    <property type="entry name" value="cupin_Yhhw_N"/>
    <property type="match status" value="1"/>
</dbReference>
<comment type="cofactor">
    <cofactor evidence="2">
        <name>Fe cation</name>
        <dbReference type="ChEBI" id="CHEBI:24875"/>
    </cofactor>
    <text evidence="2">Binds 1 Fe cation per subunit.</text>
</comment>
<reference evidence="6 7" key="1">
    <citation type="submission" date="2016-12" db="EMBL/GenBank/DDBJ databases">
        <authorList>
            <person name="Song W.-J."/>
            <person name="Kurnit D.M."/>
        </authorList>
    </citation>
    <scope>NUCLEOTIDE SEQUENCE [LARGE SCALE GENOMIC DNA]</scope>
    <source>
        <strain evidence="6 7">DSM 18488</strain>
    </source>
</reference>
<dbReference type="AlphaFoldDB" id="A0A1M7YLK0"/>
<dbReference type="RefSeq" id="WP_073617049.1">
    <property type="nucleotide sequence ID" value="NZ_FRFE01000057.1"/>
</dbReference>
<organism evidence="6 7">
    <name type="scientific">Desulfopila aestuarii DSM 18488</name>
    <dbReference type="NCBI Taxonomy" id="1121416"/>
    <lineage>
        <taxon>Bacteria</taxon>
        <taxon>Pseudomonadati</taxon>
        <taxon>Thermodesulfobacteriota</taxon>
        <taxon>Desulfobulbia</taxon>
        <taxon>Desulfobulbales</taxon>
        <taxon>Desulfocapsaceae</taxon>
        <taxon>Desulfopila</taxon>
    </lineage>
</organism>
<sequence>MNTIYHKNESRGLAEHGWLTSRHTFSFASYYNPQRMNFGLLRVLNDDVVKPSMGFGTHPHENMEIISIPLSGSLRHRDSMGNLHIISTGEVQIMSAGSGLTHSEYNNSAAEDVNFLQIWVLPKEKDITPRYDQKVFKANERKNKFQLLVSPIDSEETIWINQDAWLSMADIDAGQRLVYVKKGKSHGVYFFVLEGGAVIDGNVVHRRDGLGLEGSENHVVKADTYTILLAIEVPRYL</sequence>